<proteinExistence type="predicted"/>
<accession>A0ACB9ET05</accession>
<evidence type="ECO:0000313" key="2">
    <source>
        <dbReference type="Proteomes" id="UP001056120"/>
    </source>
</evidence>
<gene>
    <name evidence="1" type="ORF">L1987_52400</name>
</gene>
<name>A0ACB9ET05_9ASTR</name>
<reference evidence="1 2" key="2">
    <citation type="journal article" date="2022" name="Mol. Ecol. Resour.">
        <title>The genomes of chicory, endive, great burdock and yacon provide insights into Asteraceae paleo-polyploidization history and plant inulin production.</title>
        <authorList>
            <person name="Fan W."/>
            <person name="Wang S."/>
            <person name="Wang H."/>
            <person name="Wang A."/>
            <person name="Jiang F."/>
            <person name="Liu H."/>
            <person name="Zhao H."/>
            <person name="Xu D."/>
            <person name="Zhang Y."/>
        </authorList>
    </citation>
    <scope>NUCLEOTIDE SEQUENCE [LARGE SCALE GENOMIC DNA]</scope>
    <source>
        <strain evidence="2">cv. Yunnan</strain>
        <tissue evidence="1">Leaves</tissue>
    </source>
</reference>
<organism evidence="1 2">
    <name type="scientific">Smallanthus sonchifolius</name>
    <dbReference type="NCBI Taxonomy" id="185202"/>
    <lineage>
        <taxon>Eukaryota</taxon>
        <taxon>Viridiplantae</taxon>
        <taxon>Streptophyta</taxon>
        <taxon>Embryophyta</taxon>
        <taxon>Tracheophyta</taxon>
        <taxon>Spermatophyta</taxon>
        <taxon>Magnoliopsida</taxon>
        <taxon>eudicotyledons</taxon>
        <taxon>Gunneridae</taxon>
        <taxon>Pentapetalae</taxon>
        <taxon>asterids</taxon>
        <taxon>campanulids</taxon>
        <taxon>Asterales</taxon>
        <taxon>Asteraceae</taxon>
        <taxon>Asteroideae</taxon>
        <taxon>Heliantheae alliance</taxon>
        <taxon>Millerieae</taxon>
        <taxon>Smallanthus</taxon>
    </lineage>
</organism>
<sequence length="135" mass="14673">MTAVKTSVTDAVSVNNEVAGNFRDRKTMTSLKVLKEIETDLESNASSSEDMENYSPKSVVVKKCPVTMKEVNVSHVRAHNPILRIRAEDRQVGEDIGEGFVSKFACAGNDRVDAMLFSRPTSPLGGKTSSIGSEH</sequence>
<evidence type="ECO:0000313" key="1">
    <source>
        <dbReference type="EMBL" id="KAI3761977.1"/>
    </source>
</evidence>
<dbReference type="EMBL" id="CM042034">
    <property type="protein sequence ID" value="KAI3761977.1"/>
    <property type="molecule type" value="Genomic_DNA"/>
</dbReference>
<protein>
    <submittedName>
        <fullName evidence="1">Uncharacterized protein</fullName>
    </submittedName>
</protein>
<keyword evidence="2" id="KW-1185">Reference proteome</keyword>
<reference evidence="2" key="1">
    <citation type="journal article" date="2022" name="Mol. Ecol. Resour.">
        <title>The genomes of chicory, endive, great burdock and yacon provide insights into Asteraceae palaeo-polyploidization history and plant inulin production.</title>
        <authorList>
            <person name="Fan W."/>
            <person name="Wang S."/>
            <person name="Wang H."/>
            <person name="Wang A."/>
            <person name="Jiang F."/>
            <person name="Liu H."/>
            <person name="Zhao H."/>
            <person name="Xu D."/>
            <person name="Zhang Y."/>
        </authorList>
    </citation>
    <scope>NUCLEOTIDE SEQUENCE [LARGE SCALE GENOMIC DNA]</scope>
    <source>
        <strain evidence="2">cv. Yunnan</strain>
    </source>
</reference>
<comment type="caution">
    <text evidence="1">The sequence shown here is derived from an EMBL/GenBank/DDBJ whole genome shotgun (WGS) entry which is preliminary data.</text>
</comment>
<dbReference type="Proteomes" id="UP001056120">
    <property type="component" value="Linkage Group LG17"/>
</dbReference>